<dbReference type="InterPro" id="IPR017853">
    <property type="entry name" value="GH"/>
</dbReference>
<evidence type="ECO:0008006" key="3">
    <source>
        <dbReference type="Google" id="ProtNLM"/>
    </source>
</evidence>
<protein>
    <recommendedName>
        <fullName evidence="3">Asl1-like glycosyl hydrolase catalytic domain-containing protein</fullName>
    </recommendedName>
</protein>
<proteinExistence type="predicted"/>
<keyword evidence="2" id="KW-1185">Reference proteome</keyword>
<gene>
    <name evidence="1" type="ORF">RGQ15_15240</name>
</gene>
<dbReference type="Proteomes" id="UP001269144">
    <property type="component" value="Unassembled WGS sequence"/>
</dbReference>
<organism evidence="1 2">
    <name type="scientific">Paracoccus aurantius</name>
    <dbReference type="NCBI Taxonomy" id="3073814"/>
    <lineage>
        <taxon>Bacteria</taxon>
        <taxon>Pseudomonadati</taxon>
        <taxon>Pseudomonadota</taxon>
        <taxon>Alphaproteobacteria</taxon>
        <taxon>Rhodobacterales</taxon>
        <taxon>Paracoccaceae</taxon>
        <taxon>Paracoccus</taxon>
    </lineage>
</organism>
<accession>A0ABU2HWJ0</accession>
<evidence type="ECO:0000313" key="1">
    <source>
        <dbReference type="EMBL" id="MDS9468920.1"/>
    </source>
</evidence>
<sequence length="518" mass="57249">MRRAIDLGVTDFRDIIYWSKVESESESYSFDKLTTIYPEEIAASGGRMSLTLNWGNELHDAGETPFTPEGRAAFARFAEAALDAHPAISAVEVGNEFNGQNFVTGPVKDVSREERASQHFELLKAVYLRVKASHPKVAVLGGAAHSIPGGYIWPLLDLGGADYMDALVLHPYTTPPEQLARQIAVLRRHPQASDLPLQVTEFGEKGRAEAPSFLMRMYCAMALSGVERAAWYPLHDRGDGLEPLIDTHSGRPTDTGRVFARVQKMMAGRPVRDVSPDPFTIACLFGEDTLVIWGARRAVWIADGIEATNALGVTLDKVLLELSESDPIILTADERIVLGEDVKLEPTGILADSYHQFSYPTEDETFASADPFQRFARHKDRRVPLRTMPGQEAQGTPWTPYLGNRHYRPARLLADSLVPGGSDTNPVEIVHRYVADTKRVVALEASWNPSERSQDGVEITVLLNGKVLEHKSSVRDRYSVALPEIPMWRGARLDIVVGPGGNSSGDVTEYRIVLREAR</sequence>
<comment type="caution">
    <text evidence="1">The sequence shown here is derived from an EMBL/GenBank/DDBJ whole genome shotgun (WGS) entry which is preliminary data.</text>
</comment>
<reference evidence="2" key="1">
    <citation type="submission" date="2023-07" db="EMBL/GenBank/DDBJ databases">
        <title>Paracoccus sp. MBLB3053 whole genome sequence.</title>
        <authorList>
            <person name="Hwang C.Y."/>
            <person name="Cho E.-S."/>
            <person name="Seo M.-J."/>
        </authorList>
    </citation>
    <scope>NUCLEOTIDE SEQUENCE [LARGE SCALE GENOMIC DNA]</scope>
    <source>
        <strain evidence="2">MBLB3053</strain>
    </source>
</reference>
<evidence type="ECO:0000313" key="2">
    <source>
        <dbReference type="Proteomes" id="UP001269144"/>
    </source>
</evidence>
<name>A0ABU2HWJ0_9RHOB</name>
<dbReference type="PANTHER" id="PTHR12631">
    <property type="entry name" value="ALPHA-L-IDURONIDASE"/>
    <property type="match status" value="1"/>
</dbReference>
<dbReference type="SUPFAM" id="SSF51445">
    <property type="entry name" value="(Trans)glycosidases"/>
    <property type="match status" value="1"/>
</dbReference>
<dbReference type="EMBL" id="JAVQLW010000002">
    <property type="protein sequence ID" value="MDS9468920.1"/>
    <property type="molecule type" value="Genomic_DNA"/>
</dbReference>
<dbReference type="RefSeq" id="WP_311161383.1">
    <property type="nucleotide sequence ID" value="NZ_JAVQLW010000002.1"/>
</dbReference>
<dbReference type="Gene3D" id="3.20.20.80">
    <property type="entry name" value="Glycosidases"/>
    <property type="match status" value="1"/>
</dbReference>
<dbReference type="InterPro" id="IPR051923">
    <property type="entry name" value="Glycosyl_Hydrolase_39"/>
</dbReference>
<dbReference type="PANTHER" id="PTHR12631:SF10">
    <property type="entry name" value="BETA-XYLOSIDASE-LIKE PROTEIN-RELATED"/>
    <property type="match status" value="1"/>
</dbReference>